<accession>A0ABY1S5T6</accession>
<evidence type="ECO:0000256" key="3">
    <source>
        <dbReference type="SAM" id="Phobius"/>
    </source>
</evidence>
<feature type="coiled-coil region" evidence="1">
    <location>
        <begin position="198"/>
        <end position="227"/>
    </location>
</feature>
<gene>
    <name evidence="4" type="ORF">SAMN05216240_0220</name>
</gene>
<organism evidence="4 5">
    <name type="scientific">Caldicellulosiruptor bescii</name>
    <name type="common">Anaerocellum thermophilum</name>
    <dbReference type="NCBI Taxonomy" id="31899"/>
    <lineage>
        <taxon>Bacteria</taxon>
        <taxon>Bacillati</taxon>
        <taxon>Bacillota</taxon>
        <taxon>Bacillota incertae sedis</taxon>
        <taxon>Caldicellulosiruptorales</taxon>
        <taxon>Caldicellulosiruptoraceae</taxon>
        <taxon>Caldicellulosiruptor</taxon>
    </lineage>
</organism>
<sequence length="484" mass="53753">MHESEMQILSFLKKVQRRQILCSLLTRLWQCVSASLSFVILVEALSKIVPMYYKAFYQIFILLLSLGIYVVFVISRKPTLQHSALIVDSFGLKERLTTSLELIGVDTEISRYIKQTTAQIIKNIDIKKLIKPKLEKNKWMFVASLFIVFFILTNVQSPKMDEAKRLHLLSSLKKKEILKIEKQKKEVLKSYKLNEVEKRKIDEVLSKLKKEIKLAKTKSEIELAKQKAWFLLNDLKNSPGSPQFYSAVEKFKNSITQDNKSAQSGTKNFLANANTKSDNKSGSSSPSSNGQSSAQKSENSKSISAFSKSENSQDAGSSLTASNDQGQAQQEQVQSSSAEANGTSNDSGSGASANSVQNASGQASAPGGMQGRGEGISQVDNLNNKGKGLGAAIPRTSNKVQMPSIYTKNLLSLDASKKVLADIGQESGRVSQKQGIGERGQKLSFDRVFSQYKQEANEYIEADEVPLWAKEITKRYFENLENMR</sequence>
<feature type="region of interest" description="Disordered" evidence="2">
    <location>
        <begin position="271"/>
        <end position="382"/>
    </location>
</feature>
<reference evidence="4 5" key="1">
    <citation type="submission" date="2017-05" db="EMBL/GenBank/DDBJ databases">
        <authorList>
            <person name="Varghese N."/>
            <person name="Submissions S."/>
        </authorList>
    </citation>
    <scope>NUCLEOTIDE SEQUENCE [LARGE SCALE GENOMIC DNA]</scope>
    <source>
        <strain evidence="4 5">MACB1020</strain>
    </source>
</reference>
<proteinExistence type="predicted"/>
<comment type="caution">
    <text evidence="4">The sequence shown here is derived from an EMBL/GenBank/DDBJ whole genome shotgun (WGS) entry which is preliminary data.</text>
</comment>
<dbReference type="GeneID" id="31771414"/>
<keyword evidence="1" id="KW-0175">Coiled coil</keyword>
<feature type="transmembrane region" description="Helical" evidence="3">
    <location>
        <begin position="20"/>
        <end position="43"/>
    </location>
</feature>
<protein>
    <submittedName>
        <fullName evidence="4">Uncharacterized protein</fullName>
    </submittedName>
</protein>
<evidence type="ECO:0000256" key="2">
    <source>
        <dbReference type="SAM" id="MobiDB-lite"/>
    </source>
</evidence>
<evidence type="ECO:0000256" key="1">
    <source>
        <dbReference type="SAM" id="Coils"/>
    </source>
</evidence>
<keyword evidence="3" id="KW-0812">Transmembrane</keyword>
<evidence type="ECO:0000313" key="5">
    <source>
        <dbReference type="Proteomes" id="UP000196803"/>
    </source>
</evidence>
<keyword evidence="3" id="KW-1133">Transmembrane helix</keyword>
<feature type="compositionally biased region" description="Polar residues" evidence="2">
    <location>
        <begin position="300"/>
        <end position="324"/>
    </location>
</feature>
<dbReference type="Proteomes" id="UP000196803">
    <property type="component" value="Unassembled WGS sequence"/>
</dbReference>
<feature type="transmembrane region" description="Helical" evidence="3">
    <location>
        <begin position="55"/>
        <end position="74"/>
    </location>
</feature>
<keyword evidence="3" id="KW-0472">Membrane</keyword>
<feature type="compositionally biased region" description="Low complexity" evidence="2">
    <location>
        <begin position="325"/>
        <end position="355"/>
    </location>
</feature>
<name>A0ABY1S5T6_CALBS</name>
<feature type="compositionally biased region" description="Low complexity" evidence="2">
    <location>
        <begin position="280"/>
        <end position="297"/>
    </location>
</feature>
<dbReference type="EMBL" id="FXXC01000001">
    <property type="protein sequence ID" value="SMR91038.1"/>
    <property type="molecule type" value="Genomic_DNA"/>
</dbReference>
<keyword evidence="5" id="KW-1185">Reference proteome</keyword>
<feature type="transmembrane region" description="Helical" evidence="3">
    <location>
        <begin position="137"/>
        <end position="155"/>
    </location>
</feature>
<dbReference type="RefSeq" id="WP_012660713.1">
    <property type="nucleotide sequence ID" value="NZ_FUZJ01000001.1"/>
</dbReference>
<evidence type="ECO:0000313" key="4">
    <source>
        <dbReference type="EMBL" id="SMR91038.1"/>
    </source>
</evidence>